<keyword evidence="2" id="KW-1003">Cell membrane</keyword>
<accession>A0A3N4KUP5</accession>
<feature type="non-terminal residue" evidence="10">
    <location>
        <position position="138"/>
    </location>
</feature>
<dbReference type="AlphaFoldDB" id="A0A3N4KUP5"/>
<evidence type="ECO:0000256" key="2">
    <source>
        <dbReference type="ARBA" id="ARBA00022475"/>
    </source>
</evidence>
<reference evidence="10 11" key="1">
    <citation type="journal article" date="2018" name="Nat. Ecol. Evol.">
        <title>Pezizomycetes genomes reveal the molecular basis of ectomycorrhizal truffle lifestyle.</title>
        <authorList>
            <person name="Murat C."/>
            <person name="Payen T."/>
            <person name="Noel B."/>
            <person name="Kuo A."/>
            <person name="Morin E."/>
            <person name="Chen J."/>
            <person name="Kohler A."/>
            <person name="Krizsan K."/>
            <person name="Balestrini R."/>
            <person name="Da Silva C."/>
            <person name="Montanini B."/>
            <person name="Hainaut M."/>
            <person name="Levati E."/>
            <person name="Barry K.W."/>
            <person name="Belfiori B."/>
            <person name="Cichocki N."/>
            <person name="Clum A."/>
            <person name="Dockter R.B."/>
            <person name="Fauchery L."/>
            <person name="Guy J."/>
            <person name="Iotti M."/>
            <person name="Le Tacon F."/>
            <person name="Lindquist E.A."/>
            <person name="Lipzen A."/>
            <person name="Malagnac F."/>
            <person name="Mello A."/>
            <person name="Molinier V."/>
            <person name="Miyauchi S."/>
            <person name="Poulain J."/>
            <person name="Riccioni C."/>
            <person name="Rubini A."/>
            <person name="Sitrit Y."/>
            <person name="Splivallo R."/>
            <person name="Traeger S."/>
            <person name="Wang M."/>
            <person name="Zifcakova L."/>
            <person name="Wipf D."/>
            <person name="Zambonelli A."/>
            <person name="Paolocci F."/>
            <person name="Nowrousian M."/>
            <person name="Ottonello S."/>
            <person name="Baldrian P."/>
            <person name="Spatafora J.W."/>
            <person name="Henrissat B."/>
            <person name="Nagy L.G."/>
            <person name="Aury J.M."/>
            <person name="Wincker P."/>
            <person name="Grigoriev I.V."/>
            <person name="Bonfante P."/>
            <person name="Martin F.M."/>
        </authorList>
    </citation>
    <scope>NUCLEOTIDE SEQUENCE [LARGE SCALE GENOMIC DNA]</scope>
    <source>
        <strain evidence="10 11">CCBAS932</strain>
    </source>
</reference>
<dbReference type="GO" id="GO:0005886">
    <property type="term" value="C:plasma membrane"/>
    <property type="evidence" value="ECO:0007669"/>
    <property type="project" value="UniProtKB-SubCell"/>
</dbReference>
<dbReference type="STRING" id="1392247.A0A3N4KUP5"/>
<dbReference type="OrthoDB" id="2146436at2759"/>
<keyword evidence="11" id="KW-1185">Reference proteome</keyword>
<evidence type="ECO:0000313" key="10">
    <source>
        <dbReference type="EMBL" id="RPB13139.1"/>
    </source>
</evidence>
<evidence type="ECO:0000256" key="7">
    <source>
        <dbReference type="ARBA" id="ARBA00023288"/>
    </source>
</evidence>
<keyword evidence="7" id="KW-0449">Lipoprotein</keyword>
<comment type="subcellular location">
    <subcellularLocation>
        <location evidence="1">Cell membrane</location>
        <topology evidence="1">Lipid-anchor</topology>
        <topology evidence="1">GPI-anchor</topology>
    </subcellularLocation>
</comment>
<dbReference type="Proteomes" id="UP000277580">
    <property type="component" value="Unassembled WGS sequence"/>
</dbReference>
<dbReference type="GO" id="GO:0098552">
    <property type="term" value="C:side of membrane"/>
    <property type="evidence" value="ECO:0007669"/>
    <property type="project" value="UniProtKB-KW"/>
</dbReference>
<evidence type="ECO:0000256" key="3">
    <source>
        <dbReference type="ARBA" id="ARBA00022622"/>
    </source>
</evidence>
<sequence>SLAAAAVNAHFSLTYPTSRGDSDETQAESPCGGLNTPSSERSIWPVTGGTIKFEAGHDEAKTAVYLAIGNNPAVNDFNITLSPVFMQMGLGTFCWNTLSVPDGTPGVADGVNATIQVVQAGHTGGGLYNCADITFTKD</sequence>
<dbReference type="PANTHER" id="PTHR34992:SF1">
    <property type="entry name" value="COPPER ACQUISITION FACTOR BIM1-LIKE DOMAIN-CONTAINING PROTEIN"/>
    <property type="match status" value="1"/>
</dbReference>
<keyword evidence="4" id="KW-0732">Signal</keyword>
<name>A0A3N4KUP5_9PEZI</name>
<proteinExistence type="predicted"/>
<evidence type="ECO:0000313" key="11">
    <source>
        <dbReference type="Proteomes" id="UP000277580"/>
    </source>
</evidence>
<dbReference type="Pfam" id="PF20238">
    <property type="entry name" value="BIM1-like_dom"/>
    <property type="match status" value="1"/>
</dbReference>
<keyword evidence="6" id="KW-0325">Glycoprotein</keyword>
<evidence type="ECO:0000256" key="4">
    <source>
        <dbReference type="ARBA" id="ARBA00022729"/>
    </source>
</evidence>
<keyword evidence="3" id="KW-0336">GPI-anchor</keyword>
<feature type="domain" description="Copper acquisition factor BIM1-like" evidence="9">
    <location>
        <begin position="8"/>
        <end position="136"/>
    </location>
</feature>
<evidence type="ECO:0000256" key="6">
    <source>
        <dbReference type="ARBA" id="ARBA00023180"/>
    </source>
</evidence>
<gene>
    <name evidence="10" type="ORF">P167DRAFT_470072</name>
</gene>
<organism evidence="10 11">
    <name type="scientific">Morchella conica CCBAS932</name>
    <dbReference type="NCBI Taxonomy" id="1392247"/>
    <lineage>
        <taxon>Eukaryota</taxon>
        <taxon>Fungi</taxon>
        <taxon>Dikarya</taxon>
        <taxon>Ascomycota</taxon>
        <taxon>Pezizomycotina</taxon>
        <taxon>Pezizomycetes</taxon>
        <taxon>Pezizales</taxon>
        <taxon>Morchellaceae</taxon>
        <taxon>Morchella</taxon>
    </lineage>
</organism>
<protein>
    <recommendedName>
        <fullName evidence="9">Copper acquisition factor BIM1-like domain-containing protein</fullName>
    </recommendedName>
</protein>
<dbReference type="PANTHER" id="PTHR34992">
    <property type="entry name" value="HYPHAL ANASTAMOSIS-7 PROTEIN"/>
    <property type="match status" value="1"/>
</dbReference>
<keyword evidence="5" id="KW-0472">Membrane</keyword>
<dbReference type="InterPro" id="IPR046530">
    <property type="entry name" value="BIM1-like_dom"/>
</dbReference>
<evidence type="ECO:0000256" key="8">
    <source>
        <dbReference type="SAM" id="MobiDB-lite"/>
    </source>
</evidence>
<dbReference type="CDD" id="cd21176">
    <property type="entry name" value="LPMO_auxiliary-like"/>
    <property type="match status" value="1"/>
</dbReference>
<dbReference type="EMBL" id="ML119124">
    <property type="protein sequence ID" value="RPB13139.1"/>
    <property type="molecule type" value="Genomic_DNA"/>
</dbReference>
<feature type="non-terminal residue" evidence="10">
    <location>
        <position position="1"/>
    </location>
</feature>
<evidence type="ECO:0000256" key="5">
    <source>
        <dbReference type="ARBA" id="ARBA00023136"/>
    </source>
</evidence>
<dbReference type="InParanoid" id="A0A3N4KUP5"/>
<feature type="region of interest" description="Disordered" evidence="8">
    <location>
        <begin position="15"/>
        <end position="40"/>
    </location>
</feature>
<dbReference type="InterPro" id="IPR046936">
    <property type="entry name" value="BIM1-like"/>
</dbReference>
<evidence type="ECO:0000256" key="1">
    <source>
        <dbReference type="ARBA" id="ARBA00004609"/>
    </source>
</evidence>
<evidence type="ECO:0000259" key="9">
    <source>
        <dbReference type="Pfam" id="PF20238"/>
    </source>
</evidence>